<evidence type="ECO:0000256" key="4">
    <source>
        <dbReference type="ARBA" id="ARBA00023136"/>
    </source>
</evidence>
<protein>
    <submittedName>
        <fullName evidence="7">G_PROTEIN_RECEP_F1_2 domain-containing protein</fullName>
    </submittedName>
</protein>
<keyword evidence="4 5" id="KW-0472">Membrane</keyword>
<dbReference type="PANTHER" id="PTHR23360:SF5">
    <property type="entry name" value="G-PROTEIN COUPLED RECEPTORS FAMILY 1 PROFILE DOMAIN-CONTAINING PROTEIN"/>
    <property type="match status" value="1"/>
</dbReference>
<proteinExistence type="predicted"/>
<organism evidence="6 7">
    <name type="scientific">Steinernema glaseri</name>
    <dbReference type="NCBI Taxonomy" id="37863"/>
    <lineage>
        <taxon>Eukaryota</taxon>
        <taxon>Metazoa</taxon>
        <taxon>Ecdysozoa</taxon>
        <taxon>Nematoda</taxon>
        <taxon>Chromadorea</taxon>
        <taxon>Rhabditida</taxon>
        <taxon>Tylenchina</taxon>
        <taxon>Panagrolaimomorpha</taxon>
        <taxon>Strongyloidoidea</taxon>
        <taxon>Steinernematidae</taxon>
        <taxon>Steinernema</taxon>
    </lineage>
</organism>
<evidence type="ECO:0000256" key="1">
    <source>
        <dbReference type="ARBA" id="ARBA00004370"/>
    </source>
</evidence>
<feature type="transmembrane region" description="Helical" evidence="5">
    <location>
        <begin position="71"/>
        <end position="104"/>
    </location>
</feature>
<evidence type="ECO:0000256" key="3">
    <source>
        <dbReference type="ARBA" id="ARBA00022989"/>
    </source>
</evidence>
<keyword evidence="6" id="KW-1185">Reference proteome</keyword>
<dbReference type="Proteomes" id="UP000095287">
    <property type="component" value="Unplaced"/>
</dbReference>
<keyword evidence="3 5" id="KW-1133">Transmembrane helix</keyword>
<evidence type="ECO:0000256" key="2">
    <source>
        <dbReference type="ARBA" id="ARBA00022692"/>
    </source>
</evidence>
<dbReference type="SMART" id="SM01381">
    <property type="entry name" value="7TM_GPCR_Srsx"/>
    <property type="match status" value="1"/>
</dbReference>
<reference evidence="7" key="1">
    <citation type="submission" date="2016-11" db="UniProtKB">
        <authorList>
            <consortium name="WormBaseParasite"/>
        </authorList>
    </citation>
    <scope>IDENTIFICATION</scope>
</reference>
<name>A0A1I8AU32_9BILA</name>
<keyword evidence="2 5" id="KW-0812">Transmembrane</keyword>
<dbReference type="AlphaFoldDB" id="A0A1I8AU32"/>
<dbReference type="GO" id="GO:0016020">
    <property type="term" value="C:membrane"/>
    <property type="evidence" value="ECO:0007669"/>
    <property type="project" value="UniProtKB-SubCell"/>
</dbReference>
<evidence type="ECO:0000313" key="6">
    <source>
        <dbReference type="Proteomes" id="UP000095287"/>
    </source>
</evidence>
<dbReference type="Pfam" id="PF10320">
    <property type="entry name" value="7TM_GPCR_Srsx"/>
    <property type="match status" value="1"/>
</dbReference>
<dbReference type="Gene3D" id="1.20.1070.10">
    <property type="entry name" value="Rhodopsin 7-helix transmembrane proteins"/>
    <property type="match status" value="1"/>
</dbReference>
<sequence length="217" mass="25021">MGGALLRLQHVPREVRVPVDVLLHAAPTEHGDEHHHGHDLDDRRGQILHDNWSQVRVVRETDAKKVFKSVYLIMVFYICGWMTSVTLLFPFLINIAVVVVYTRAKRALQSQRVVRETDAKKVFKSVYLIMVFYICGWMTSVTLLFPVRVFITDIHLTGVSEVALSIFAASNLVVPFFVYYTQSPLYNREFRRLLRFGGGQRIGTIFYLRSDIPTSTY</sequence>
<evidence type="ECO:0000313" key="7">
    <source>
        <dbReference type="WBParaSite" id="L893_g9078.t1"/>
    </source>
</evidence>
<dbReference type="GO" id="GO:0004930">
    <property type="term" value="F:G protein-coupled receptor activity"/>
    <property type="evidence" value="ECO:0007669"/>
    <property type="project" value="InterPro"/>
</dbReference>
<dbReference type="SUPFAM" id="SSF81321">
    <property type="entry name" value="Family A G protein-coupled receptor-like"/>
    <property type="match status" value="1"/>
</dbReference>
<comment type="subcellular location">
    <subcellularLocation>
        <location evidence="1">Membrane</location>
    </subcellularLocation>
</comment>
<dbReference type="InterPro" id="IPR019424">
    <property type="entry name" value="7TM_GPCR_Srsx"/>
</dbReference>
<dbReference type="InterPro" id="IPR000276">
    <property type="entry name" value="GPCR_Rhodpsn"/>
</dbReference>
<feature type="transmembrane region" description="Helical" evidence="5">
    <location>
        <begin position="163"/>
        <end position="181"/>
    </location>
</feature>
<evidence type="ECO:0000256" key="5">
    <source>
        <dbReference type="SAM" id="Phobius"/>
    </source>
</evidence>
<dbReference type="WBParaSite" id="L893_g9078.t1">
    <property type="protein sequence ID" value="L893_g9078.t1"/>
    <property type="gene ID" value="L893_g9078"/>
</dbReference>
<accession>A0A1I8AU32</accession>
<dbReference type="InterPro" id="IPR047130">
    <property type="entry name" value="7TM_GPCR_Srsx_nematod"/>
</dbReference>
<dbReference type="PANTHER" id="PTHR23360">
    <property type="entry name" value="G-PROTEIN COUPLED RECEPTORS FAMILY 1 PROFILE DOMAIN-CONTAINING PROTEIN-RELATED"/>
    <property type="match status" value="1"/>
</dbReference>
<feature type="transmembrane region" description="Helical" evidence="5">
    <location>
        <begin position="125"/>
        <end position="151"/>
    </location>
</feature>